<dbReference type="AlphaFoldDB" id="F8FIG4"/>
<feature type="domain" description="NAD(P)-binding" evidence="1">
    <location>
        <begin position="2"/>
        <end position="183"/>
    </location>
</feature>
<accession>F8FIG4</accession>
<dbReference type="InterPro" id="IPR036291">
    <property type="entry name" value="NAD(P)-bd_dom_sf"/>
</dbReference>
<dbReference type="InterPro" id="IPR051606">
    <property type="entry name" value="Polyketide_Oxido-like"/>
</dbReference>
<proteinExistence type="predicted"/>
<evidence type="ECO:0000313" key="3">
    <source>
        <dbReference type="Proteomes" id="UP000006620"/>
    </source>
</evidence>
<dbReference type="HOGENOM" id="CLU_025711_4_4_9"/>
<dbReference type="EMBL" id="CP002869">
    <property type="protein sequence ID" value="AEI44707.1"/>
    <property type="molecule type" value="Genomic_DNA"/>
</dbReference>
<protein>
    <recommendedName>
        <fullName evidence="1">NAD(P)-binding domain-containing protein</fullName>
    </recommendedName>
</protein>
<gene>
    <name evidence="2" type="ordered locus">KNP414_06184</name>
</gene>
<name>F8FIG4_PAEMK</name>
<reference evidence="3" key="1">
    <citation type="submission" date="2011-06" db="EMBL/GenBank/DDBJ databases">
        <title>Complete genome sequence of Paenibacillus mucilaginosus KNP414.</title>
        <authorList>
            <person name="Wang J."/>
            <person name="Hu S."/>
            <person name="Hu X."/>
            <person name="Zhang B."/>
            <person name="Dong D."/>
            <person name="Zhang S."/>
            <person name="Zhao K."/>
            <person name="Wu D."/>
        </authorList>
    </citation>
    <scope>NUCLEOTIDE SEQUENCE [LARGE SCALE GENOMIC DNA]</scope>
    <source>
        <strain evidence="3">KNP414</strain>
    </source>
</reference>
<dbReference type="Pfam" id="PF13460">
    <property type="entry name" value="NAD_binding_10"/>
    <property type="match status" value="1"/>
</dbReference>
<dbReference type="GO" id="GO:0042602">
    <property type="term" value="F:riboflavin reductase (NADPH) activity"/>
    <property type="evidence" value="ECO:0007669"/>
    <property type="project" value="TreeGrafter"/>
</dbReference>
<dbReference type="PANTHER" id="PTHR43355">
    <property type="entry name" value="FLAVIN REDUCTASE (NADPH)"/>
    <property type="match status" value="1"/>
</dbReference>
<dbReference type="SUPFAM" id="SSF51735">
    <property type="entry name" value="NAD(P)-binding Rossmann-fold domains"/>
    <property type="match status" value="1"/>
</dbReference>
<dbReference type="Gene3D" id="3.40.50.720">
    <property type="entry name" value="NAD(P)-binding Rossmann-like Domain"/>
    <property type="match status" value="1"/>
</dbReference>
<dbReference type="PANTHER" id="PTHR43355:SF2">
    <property type="entry name" value="FLAVIN REDUCTASE (NADPH)"/>
    <property type="match status" value="1"/>
</dbReference>
<dbReference type="Proteomes" id="UP000006620">
    <property type="component" value="Chromosome"/>
</dbReference>
<evidence type="ECO:0000259" key="1">
    <source>
        <dbReference type="Pfam" id="PF13460"/>
    </source>
</evidence>
<sequence>MGRYIAATAVQKGYGVRLLRRSPGAEAAGGMEVIGGDARDRKSLRMLLAGGHAVINAYGQSPKGEQLYSEVTREILALMKEGGIPRYIGVTGGSLVLPHDRRGLFNRTAAGVFRMMYPEMIAAKEKEYGVIAGSEAKWTLVRLPFVSEGTAAGKIKVSHTSMPGYRITNGAIASFLVDQVTDPAHIGMTPFIAN</sequence>
<evidence type="ECO:0000313" key="2">
    <source>
        <dbReference type="EMBL" id="AEI44707.1"/>
    </source>
</evidence>
<dbReference type="GO" id="GO:0004074">
    <property type="term" value="F:biliverdin reductase [NAD(P)H] activity"/>
    <property type="evidence" value="ECO:0007669"/>
    <property type="project" value="TreeGrafter"/>
</dbReference>
<organism evidence="2 3">
    <name type="scientific">Paenibacillus mucilaginosus (strain KNP414)</name>
    <dbReference type="NCBI Taxonomy" id="1036673"/>
    <lineage>
        <taxon>Bacteria</taxon>
        <taxon>Bacillati</taxon>
        <taxon>Bacillota</taxon>
        <taxon>Bacilli</taxon>
        <taxon>Bacillales</taxon>
        <taxon>Paenibacillaceae</taxon>
        <taxon>Paenibacillus</taxon>
    </lineage>
</organism>
<reference evidence="2 3" key="2">
    <citation type="journal article" date="2013" name="Genome Announc.">
        <title>Genome Sequence of Growth-Improving Paenibacillus mucilaginosus Strain KNP414.</title>
        <authorList>
            <person name="Lu J.J."/>
            <person name="Wang J.F."/>
            <person name="Hu X.F."/>
        </authorList>
    </citation>
    <scope>NUCLEOTIDE SEQUENCE [LARGE SCALE GENOMIC DNA]</scope>
    <source>
        <strain evidence="2 3">KNP414</strain>
    </source>
</reference>
<dbReference type="InterPro" id="IPR016040">
    <property type="entry name" value="NAD(P)-bd_dom"/>
</dbReference>
<dbReference type="PATRIC" id="fig|1036673.3.peg.5749"/>
<dbReference type="KEGG" id="pms:KNP414_06184"/>